<dbReference type="InterPro" id="IPR029479">
    <property type="entry name" value="Nitroreductase"/>
</dbReference>
<accession>A0A379C3Q0</accession>
<dbReference type="STRING" id="1122949.GCA_000378725_00088"/>
<reference evidence="7 8" key="1">
    <citation type="submission" date="2018-06" db="EMBL/GenBank/DDBJ databases">
        <authorList>
            <consortium name="Pathogen Informatics"/>
            <person name="Doyle S."/>
        </authorList>
    </citation>
    <scope>NUCLEOTIDE SEQUENCE [LARGE SCALE GENOMIC DNA]</scope>
    <source>
        <strain evidence="7 8">NCTC13149</strain>
    </source>
</reference>
<gene>
    <name evidence="7" type="ORF">NCTC13149_00017</name>
</gene>
<dbReference type="Proteomes" id="UP000255517">
    <property type="component" value="Unassembled WGS sequence"/>
</dbReference>
<dbReference type="AlphaFoldDB" id="A0A379C3Q0"/>
<comment type="cofactor">
    <cofactor evidence="1">
        <name>FMN</name>
        <dbReference type="ChEBI" id="CHEBI:58210"/>
    </cofactor>
</comment>
<evidence type="ECO:0000256" key="3">
    <source>
        <dbReference type="ARBA" id="ARBA00022630"/>
    </source>
</evidence>
<dbReference type="SUPFAM" id="SSF55469">
    <property type="entry name" value="FMN-dependent nitroreductase-like"/>
    <property type="match status" value="1"/>
</dbReference>
<dbReference type="InterPro" id="IPR000415">
    <property type="entry name" value="Nitroreductase-like"/>
</dbReference>
<dbReference type="CDD" id="cd02151">
    <property type="entry name" value="nitroreductase"/>
    <property type="match status" value="1"/>
</dbReference>
<dbReference type="Gene3D" id="3.40.109.10">
    <property type="entry name" value="NADH Oxidase"/>
    <property type="match status" value="1"/>
</dbReference>
<keyword evidence="4" id="KW-0288">FMN</keyword>
<dbReference type="PANTHER" id="PTHR43673:SF2">
    <property type="entry name" value="NITROREDUCTASE"/>
    <property type="match status" value="1"/>
</dbReference>
<dbReference type="GO" id="GO:0016491">
    <property type="term" value="F:oxidoreductase activity"/>
    <property type="evidence" value="ECO:0007669"/>
    <property type="project" value="UniProtKB-KW"/>
</dbReference>
<evidence type="ECO:0000259" key="6">
    <source>
        <dbReference type="Pfam" id="PF00881"/>
    </source>
</evidence>
<comment type="similarity">
    <text evidence="2">Belongs to the nitroreductase family.</text>
</comment>
<dbReference type="RefSeq" id="WP_009345416.1">
    <property type="nucleotide sequence ID" value="NZ_CP165621.1"/>
</dbReference>
<organism evidence="7 8">
    <name type="scientific">Peptoniphilus lacrimalis</name>
    <dbReference type="NCBI Taxonomy" id="33031"/>
    <lineage>
        <taxon>Bacteria</taxon>
        <taxon>Bacillati</taxon>
        <taxon>Bacillota</taxon>
        <taxon>Tissierellia</taxon>
        <taxon>Tissierellales</taxon>
        <taxon>Peptoniphilaceae</taxon>
        <taxon>Peptoniphilus</taxon>
    </lineage>
</organism>
<keyword evidence="5" id="KW-0560">Oxidoreductase</keyword>
<dbReference type="OrthoDB" id="9812105at2"/>
<keyword evidence="3" id="KW-0285">Flavoprotein</keyword>
<name>A0A379C3Q0_9FIRM</name>
<protein>
    <submittedName>
        <fullName evidence="7">Dihydropteridine reductase</fullName>
    </submittedName>
</protein>
<evidence type="ECO:0000256" key="1">
    <source>
        <dbReference type="ARBA" id="ARBA00001917"/>
    </source>
</evidence>
<evidence type="ECO:0000313" key="7">
    <source>
        <dbReference type="EMBL" id="SUB56247.1"/>
    </source>
</evidence>
<evidence type="ECO:0000256" key="4">
    <source>
        <dbReference type="ARBA" id="ARBA00022643"/>
    </source>
</evidence>
<evidence type="ECO:0000256" key="2">
    <source>
        <dbReference type="ARBA" id="ARBA00007118"/>
    </source>
</evidence>
<dbReference type="EMBL" id="UGSZ01000001">
    <property type="protein sequence ID" value="SUB56247.1"/>
    <property type="molecule type" value="Genomic_DNA"/>
</dbReference>
<feature type="domain" description="Nitroreductase" evidence="6">
    <location>
        <begin position="6"/>
        <end position="60"/>
    </location>
</feature>
<sequence>MLTDIIKNRRTVRAFKDKKVERETLEKLLMYASMAPSNGNAHPVEFLVIDDKEKIDELSNMDSYSTLYLKECPCVILFMGNTELSTTWLEECAIDASYFQLLAEEEGLSTSWINVVRGNTSGKISYDEYFEKNFGVKKPYKPMCLIPVGYKKRGTKAHEDFDVTSKVHYNEF</sequence>
<evidence type="ECO:0000313" key="8">
    <source>
        <dbReference type="Proteomes" id="UP000255517"/>
    </source>
</evidence>
<dbReference type="Pfam" id="PF00881">
    <property type="entry name" value="Nitroreductase"/>
    <property type="match status" value="2"/>
</dbReference>
<dbReference type="PANTHER" id="PTHR43673">
    <property type="entry name" value="NAD(P)H NITROREDUCTASE YDGI-RELATED"/>
    <property type="match status" value="1"/>
</dbReference>
<feature type="domain" description="Nitroreductase" evidence="6">
    <location>
        <begin position="70"/>
        <end position="150"/>
    </location>
</feature>
<evidence type="ECO:0000256" key="5">
    <source>
        <dbReference type="ARBA" id="ARBA00023002"/>
    </source>
</evidence>
<proteinExistence type="inferred from homology"/>